<reference evidence="6 7" key="1">
    <citation type="journal article" date="2014" name="Nature">
        <title>An environmental bacterial taxon with a large and distinct metabolic repertoire.</title>
        <authorList>
            <person name="Wilson M.C."/>
            <person name="Mori T."/>
            <person name="Ruckert C."/>
            <person name="Uria A.R."/>
            <person name="Helf M.J."/>
            <person name="Takada K."/>
            <person name="Gernert C."/>
            <person name="Steffens U.A."/>
            <person name="Heycke N."/>
            <person name="Schmitt S."/>
            <person name="Rinke C."/>
            <person name="Helfrich E.J."/>
            <person name="Brachmann A.O."/>
            <person name="Gurgui C."/>
            <person name="Wakimoto T."/>
            <person name="Kracht M."/>
            <person name="Crusemann M."/>
            <person name="Hentschel U."/>
            <person name="Abe I."/>
            <person name="Matsunaga S."/>
            <person name="Kalinowski J."/>
            <person name="Takeyama H."/>
            <person name="Piel J."/>
        </authorList>
    </citation>
    <scope>NUCLEOTIDE SEQUENCE [LARGE SCALE GENOMIC DNA]</scope>
    <source>
        <strain evidence="7">TSY1</strain>
    </source>
</reference>
<dbReference type="Pfam" id="PF01784">
    <property type="entry name" value="DUF34_NIF3"/>
    <property type="match status" value="1"/>
</dbReference>
<proteinExistence type="inferred from homology"/>
<sequence>MQIRDVLTFLRTFAPPQLSETWDNTGLLVGREQDDVTAVLTCLTLTPEVAQEAVARGVQLIVSHHPVLFRPVQRIAGDTAEGAMLLDVIRAGIGVYSPHTSYDSARQGINQQWADAFGLASIGPLRWFGEGGDGAGRQGFLDKPVTLEVFVEWVKQTLGVAHTQYVGEPNRCVQRVAIACGAAAEFMADAAQQGCDVLLTGEARFHACLEARTLDIALVLPGHYATERPAMERLATILQHQFPDLDVRASETETDPMRWA</sequence>
<gene>
    <name evidence="6" type="ORF">ETSY1_38960</name>
</gene>
<dbReference type="PANTHER" id="PTHR13799:SF14">
    <property type="entry name" value="GTP CYCLOHYDROLASE 1 TYPE 2 HOMOLOG"/>
    <property type="match status" value="1"/>
</dbReference>
<evidence type="ECO:0000256" key="5">
    <source>
        <dbReference type="PIRSR" id="PIRSR602678-1"/>
    </source>
</evidence>
<accession>W4L614</accession>
<name>W4L614_ENTF1</name>
<feature type="binding site" evidence="5">
    <location>
        <position position="223"/>
    </location>
    <ligand>
        <name>a divalent metal cation</name>
        <dbReference type="ChEBI" id="CHEBI:60240"/>
        <label>1</label>
    </ligand>
</feature>
<feature type="binding site" evidence="5">
    <location>
        <position position="65"/>
    </location>
    <ligand>
        <name>a divalent metal cation</name>
        <dbReference type="ChEBI" id="CHEBI:60240"/>
        <label>1</label>
    </ligand>
</feature>
<feature type="binding site" evidence="5">
    <location>
        <position position="64"/>
    </location>
    <ligand>
        <name>a divalent metal cation</name>
        <dbReference type="ChEBI" id="CHEBI:60240"/>
        <label>2</label>
    </ligand>
</feature>
<dbReference type="SUPFAM" id="SSF102705">
    <property type="entry name" value="NIF3 (NGG1p interacting factor 3)-like"/>
    <property type="match status" value="1"/>
</dbReference>
<evidence type="ECO:0000256" key="2">
    <source>
        <dbReference type="ARBA" id="ARBA00011643"/>
    </source>
</evidence>
<evidence type="ECO:0000256" key="4">
    <source>
        <dbReference type="ARBA" id="ARBA00022723"/>
    </source>
</evidence>
<evidence type="ECO:0000256" key="3">
    <source>
        <dbReference type="ARBA" id="ARBA00022112"/>
    </source>
</evidence>
<evidence type="ECO:0000256" key="1">
    <source>
        <dbReference type="ARBA" id="ARBA00006964"/>
    </source>
</evidence>
<organism evidence="6 7">
    <name type="scientific">Entotheonella factor</name>
    <dbReference type="NCBI Taxonomy" id="1429438"/>
    <lineage>
        <taxon>Bacteria</taxon>
        <taxon>Pseudomonadati</taxon>
        <taxon>Nitrospinota/Tectimicrobiota group</taxon>
        <taxon>Candidatus Tectimicrobiota</taxon>
        <taxon>Candidatus Entotheonellia</taxon>
        <taxon>Candidatus Entotheonellales</taxon>
        <taxon>Candidatus Entotheonellaceae</taxon>
        <taxon>Candidatus Entotheonella</taxon>
    </lineage>
</organism>
<comment type="similarity">
    <text evidence="1">Belongs to the GTP cyclohydrolase I type 2/NIF3 family.</text>
</comment>
<dbReference type="Gene3D" id="3.40.1390.30">
    <property type="entry name" value="NIF3 (NGG1p interacting factor 3)-like"/>
    <property type="match status" value="2"/>
</dbReference>
<dbReference type="HOGENOM" id="CLU_037423_2_0_7"/>
<keyword evidence="4 5" id="KW-0479">Metal-binding</keyword>
<dbReference type="Proteomes" id="UP000019141">
    <property type="component" value="Unassembled WGS sequence"/>
</dbReference>
<dbReference type="EMBL" id="AZHW01001225">
    <property type="protein sequence ID" value="ETW93497.1"/>
    <property type="molecule type" value="Genomic_DNA"/>
</dbReference>
<keyword evidence="7" id="KW-1185">Reference proteome</keyword>
<dbReference type="PANTHER" id="PTHR13799">
    <property type="entry name" value="NGG1 INTERACTING FACTOR 3"/>
    <property type="match status" value="1"/>
</dbReference>
<dbReference type="InterPro" id="IPR002678">
    <property type="entry name" value="DUF34/NIF3"/>
</dbReference>
<evidence type="ECO:0000313" key="7">
    <source>
        <dbReference type="Proteomes" id="UP000019141"/>
    </source>
</evidence>
<dbReference type="NCBIfam" id="TIGR00486">
    <property type="entry name" value="YbgI_SA1388"/>
    <property type="match status" value="1"/>
</dbReference>
<dbReference type="AlphaFoldDB" id="W4L614"/>
<evidence type="ECO:0000313" key="6">
    <source>
        <dbReference type="EMBL" id="ETW93497.1"/>
    </source>
</evidence>
<feature type="binding site" evidence="5">
    <location>
        <position position="103"/>
    </location>
    <ligand>
        <name>a divalent metal cation</name>
        <dbReference type="ChEBI" id="CHEBI:60240"/>
        <label>1</label>
    </ligand>
</feature>
<protein>
    <recommendedName>
        <fullName evidence="3">GTP cyclohydrolase 1 type 2 homolog</fullName>
    </recommendedName>
</protein>
<comment type="subunit">
    <text evidence="2">Homohexamer.</text>
</comment>
<dbReference type="FunFam" id="3.40.1390.30:FF:000001">
    <property type="entry name" value="GTP cyclohydrolase 1 type 2"/>
    <property type="match status" value="1"/>
</dbReference>
<comment type="caution">
    <text evidence="6">The sequence shown here is derived from an EMBL/GenBank/DDBJ whole genome shotgun (WGS) entry which is preliminary data.</text>
</comment>
<dbReference type="InterPro" id="IPR036069">
    <property type="entry name" value="DUF34/NIF3_sf"/>
</dbReference>
<dbReference type="GO" id="GO:0005737">
    <property type="term" value="C:cytoplasm"/>
    <property type="evidence" value="ECO:0007669"/>
    <property type="project" value="TreeGrafter"/>
</dbReference>
<dbReference type="GO" id="GO:0046872">
    <property type="term" value="F:metal ion binding"/>
    <property type="evidence" value="ECO:0007669"/>
    <property type="project" value="UniProtKB-KW"/>
</dbReference>
<feature type="binding site" evidence="5">
    <location>
        <position position="227"/>
    </location>
    <ligand>
        <name>a divalent metal cation</name>
        <dbReference type="ChEBI" id="CHEBI:60240"/>
        <label>1</label>
    </ligand>
</feature>